<name>A0ABD0U0C8_DENTH</name>
<comment type="caution">
    <text evidence="3">The sequence shown here is derived from an EMBL/GenBank/DDBJ whole genome shotgun (WGS) entry which is preliminary data.</text>
</comment>
<dbReference type="PANTHER" id="PTHR46327:SF2">
    <property type="entry name" value="SEQUENCE-SPECIFIC DNA BINDING TRANSCRIPTION FACTOR"/>
    <property type="match status" value="1"/>
</dbReference>
<feature type="compositionally biased region" description="Acidic residues" evidence="1">
    <location>
        <begin position="286"/>
        <end position="311"/>
    </location>
</feature>
<feature type="region of interest" description="Disordered" evidence="1">
    <location>
        <begin position="277"/>
        <end position="349"/>
    </location>
</feature>
<keyword evidence="4" id="KW-1185">Reference proteome</keyword>
<feature type="region of interest" description="Disordered" evidence="1">
    <location>
        <begin position="426"/>
        <end position="449"/>
    </location>
</feature>
<feature type="compositionally biased region" description="Gly residues" evidence="1">
    <location>
        <begin position="426"/>
        <end position="436"/>
    </location>
</feature>
<feature type="compositionally biased region" description="Low complexity" evidence="1">
    <location>
        <begin position="323"/>
        <end position="342"/>
    </location>
</feature>
<evidence type="ECO:0000259" key="2">
    <source>
        <dbReference type="Pfam" id="PF13837"/>
    </source>
</evidence>
<dbReference type="Pfam" id="PF13837">
    <property type="entry name" value="Myb_DNA-bind_4"/>
    <property type="match status" value="1"/>
</dbReference>
<feature type="compositionally biased region" description="Low complexity" evidence="1">
    <location>
        <begin position="67"/>
        <end position="79"/>
    </location>
</feature>
<protein>
    <recommendedName>
        <fullName evidence="2">Myb/SANT-like DNA-binding domain-containing protein</fullName>
    </recommendedName>
</protein>
<dbReference type="Gene3D" id="1.10.10.60">
    <property type="entry name" value="Homeodomain-like"/>
    <property type="match status" value="1"/>
</dbReference>
<accession>A0ABD0U0C8</accession>
<dbReference type="InterPro" id="IPR044822">
    <property type="entry name" value="Myb_DNA-bind_4"/>
</dbReference>
<feature type="compositionally biased region" description="Polar residues" evidence="1">
    <location>
        <begin position="7"/>
        <end position="41"/>
    </location>
</feature>
<gene>
    <name evidence="3" type="ORF">M5K25_023857</name>
</gene>
<evidence type="ECO:0000313" key="3">
    <source>
        <dbReference type="EMBL" id="KAL0905437.1"/>
    </source>
</evidence>
<dbReference type="PANTHER" id="PTHR46327">
    <property type="entry name" value="F16F4.11 PROTEIN-RELATED"/>
    <property type="match status" value="1"/>
</dbReference>
<dbReference type="AlphaFoldDB" id="A0ABD0U0C8"/>
<dbReference type="Proteomes" id="UP001552299">
    <property type="component" value="Unassembled WGS sequence"/>
</dbReference>
<sequence>MLGLKMSFQQQNQAFPTPNPLSQSQQQRNLSPFASQPQSQRAYGCGGVRGKQLQQTHSSEDELGFGEEATATAAAAAAERVSQPQSPSPWHRMKWTDSMVRLLVWVVHSVGDDGAGVECPEQQQKGKKSSSLSSSSSSAAAAAAAGMQLKKGKWKSVSRVMLEKGFYVSPQQCEDKFNDLNKRYKRVNELLGKGTACKVVENPALLDSMDHLSHKAKAESRKLLSSKHLFFREMCAYHNTCLSASAAALHLDHSTSVSPATIKIRKGGGSLCTVEEESGHLCHDDDVADDEEEEDDDYNEEESDDEEEDDNGSLGAKRKAVMSPAASSPLSLSLSSPSGSSSVQGEQQQRQWLRMKAAELEEQRVVYQNRALQLEKQRFKWLRFSSNKEREMEKTWLRNERLRLENERMLLLLQQKEIRLLESTGNAGGDANGGSSGSYQFTAADRNHN</sequence>
<evidence type="ECO:0000256" key="1">
    <source>
        <dbReference type="SAM" id="MobiDB-lite"/>
    </source>
</evidence>
<feature type="region of interest" description="Disordered" evidence="1">
    <location>
        <begin position="1"/>
        <end position="92"/>
    </location>
</feature>
<feature type="domain" description="Myb/SANT-like DNA-binding" evidence="2">
    <location>
        <begin position="149"/>
        <end position="201"/>
    </location>
</feature>
<dbReference type="EMBL" id="JANQDX010000018">
    <property type="protein sequence ID" value="KAL0905437.1"/>
    <property type="molecule type" value="Genomic_DNA"/>
</dbReference>
<evidence type="ECO:0000313" key="4">
    <source>
        <dbReference type="Proteomes" id="UP001552299"/>
    </source>
</evidence>
<reference evidence="3 4" key="1">
    <citation type="journal article" date="2024" name="Plant Biotechnol. J.">
        <title>Dendrobium thyrsiflorum genome and its molecular insights into genes involved in important horticultural traits.</title>
        <authorList>
            <person name="Chen B."/>
            <person name="Wang J.Y."/>
            <person name="Zheng P.J."/>
            <person name="Li K.L."/>
            <person name="Liang Y.M."/>
            <person name="Chen X.F."/>
            <person name="Zhang C."/>
            <person name="Zhao X."/>
            <person name="He X."/>
            <person name="Zhang G.Q."/>
            <person name="Liu Z.J."/>
            <person name="Xu Q."/>
        </authorList>
    </citation>
    <scope>NUCLEOTIDE SEQUENCE [LARGE SCALE GENOMIC DNA]</scope>
    <source>
        <strain evidence="3">GZMU011</strain>
    </source>
</reference>
<proteinExistence type="predicted"/>
<organism evidence="3 4">
    <name type="scientific">Dendrobium thyrsiflorum</name>
    <name type="common">Pinecone-like raceme dendrobium</name>
    <name type="synonym">Orchid</name>
    <dbReference type="NCBI Taxonomy" id="117978"/>
    <lineage>
        <taxon>Eukaryota</taxon>
        <taxon>Viridiplantae</taxon>
        <taxon>Streptophyta</taxon>
        <taxon>Embryophyta</taxon>
        <taxon>Tracheophyta</taxon>
        <taxon>Spermatophyta</taxon>
        <taxon>Magnoliopsida</taxon>
        <taxon>Liliopsida</taxon>
        <taxon>Asparagales</taxon>
        <taxon>Orchidaceae</taxon>
        <taxon>Epidendroideae</taxon>
        <taxon>Malaxideae</taxon>
        <taxon>Dendrobiinae</taxon>
        <taxon>Dendrobium</taxon>
    </lineage>
</organism>